<feature type="compositionally biased region" description="Acidic residues" evidence="1">
    <location>
        <begin position="1369"/>
        <end position="1383"/>
    </location>
</feature>
<feature type="compositionally biased region" description="Low complexity" evidence="1">
    <location>
        <begin position="1729"/>
        <end position="1743"/>
    </location>
</feature>
<organism evidence="3 4">
    <name type="scientific">Elysia crispata</name>
    <name type="common">lettuce slug</name>
    <dbReference type="NCBI Taxonomy" id="231223"/>
    <lineage>
        <taxon>Eukaryota</taxon>
        <taxon>Metazoa</taxon>
        <taxon>Spiralia</taxon>
        <taxon>Lophotrochozoa</taxon>
        <taxon>Mollusca</taxon>
        <taxon>Gastropoda</taxon>
        <taxon>Heterobranchia</taxon>
        <taxon>Euthyneura</taxon>
        <taxon>Panpulmonata</taxon>
        <taxon>Sacoglossa</taxon>
        <taxon>Placobranchoidea</taxon>
        <taxon>Plakobranchidae</taxon>
        <taxon>Elysia</taxon>
    </lineage>
</organism>
<protein>
    <recommendedName>
        <fullName evidence="2">CAP-Gly domain-containing protein</fullName>
    </recommendedName>
</protein>
<feature type="region of interest" description="Disordered" evidence="1">
    <location>
        <begin position="870"/>
        <end position="917"/>
    </location>
</feature>
<dbReference type="Gene3D" id="2.30.30.190">
    <property type="entry name" value="CAP Gly-rich-like domain"/>
    <property type="match status" value="1"/>
</dbReference>
<evidence type="ECO:0000313" key="4">
    <source>
        <dbReference type="Proteomes" id="UP001283361"/>
    </source>
</evidence>
<dbReference type="PANTHER" id="PTHR18916:SF93">
    <property type="entry name" value="RESTIN HOMOLOG"/>
    <property type="match status" value="1"/>
</dbReference>
<feature type="compositionally biased region" description="Polar residues" evidence="1">
    <location>
        <begin position="1265"/>
        <end position="1278"/>
    </location>
</feature>
<dbReference type="SMART" id="SM01052">
    <property type="entry name" value="CAP_GLY"/>
    <property type="match status" value="1"/>
</dbReference>
<feature type="region of interest" description="Disordered" evidence="1">
    <location>
        <begin position="735"/>
        <end position="754"/>
    </location>
</feature>
<feature type="compositionally biased region" description="Polar residues" evidence="1">
    <location>
        <begin position="425"/>
        <end position="435"/>
    </location>
</feature>
<feature type="compositionally biased region" description="Polar residues" evidence="1">
    <location>
        <begin position="1765"/>
        <end position="1778"/>
    </location>
</feature>
<gene>
    <name evidence="3" type="ORF">RRG08_013051</name>
</gene>
<feature type="compositionally biased region" description="Low complexity" evidence="1">
    <location>
        <begin position="870"/>
        <end position="882"/>
    </location>
</feature>
<feature type="compositionally biased region" description="Polar residues" evidence="1">
    <location>
        <begin position="1713"/>
        <end position="1728"/>
    </location>
</feature>
<feature type="compositionally biased region" description="Polar residues" evidence="1">
    <location>
        <begin position="443"/>
        <end position="458"/>
    </location>
</feature>
<feature type="compositionally biased region" description="Polar residues" evidence="1">
    <location>
        <begin position="573"/>
        <end position="586"/>
    </location>
</feature>
<feature type="region of interest" description="Disordered" evidence="1">
    <location>
        <begin position="1830"/>
        <end position="1883"/>
    </location>
</feature>
<feature type="compositionally biased region" description="Basic and acidic residues" evidence="1">
    <location>
        <begin position="1088"/>
        <end position="1099"/>
    </location>
</feature>
<feature type="compositionally biased region" description="Basic and acidic residues" evidence="1">
    <location>
        <begin position="810"/>
        <end position="819"/>
    </location>
</feature>
<dbReference type="SUPFAM" id="SSF74924">
    <property type="entry name" value="Cap-Gly domain"/>
    <property type="match status" value="1"/>
</dbReference>
<evidence type="ECO:0000259" key="2">
    <source>
        <dbReference type="PROSITE" id="PS50245"/>
    </source>
</evidence>
<reference evidence="3" key="1">
    <citation type="journal article" date="2023" name="G3 (Bethesda)">
        <title>A reference genome for the long-term kleptoplast-retaining sea slug Elysia crispata morphotype clarki.</title>
        <authorList>
            <person name="Eastman K.E."/>
            <person name="Pendleton A.L."/>
            <person name="Shaikh M.A."/>
            <person name="Suttiyut T."/>
            <person name="Ogas R."/>
            <person name="Tomko P."/>
            <person name="Gavelis G."/>
            <person name="Widhalm J.R."/>
            <person name="Wisecaver J.H."/>
        </authorList>
    </citation>
    <scope>NUCLEOTIDE SEQUENCE</scope>
    <source>
        <strain evidence="3">ECLA1</strain>
    </source>
</reference>
<dbReference type="PROSITE" id="PS50245">
    <property type="entry name" value="CAP_GLY_2"/>
    <property type="match status" value="1"/>
</dbReference>
<feature type="compositionally biased region" description="Basic and acidic residues" evidence="1">
    <location>
        <begin position="369"/>
        <end position="398"/>
    </location>
</feature>
<feature type="region of interest" description="Disordered" evidence="1">
    <location>
        <begin position="126"/>
        <end position="150"/>
    </location>
</feature>
<feature type="region of interest" description="Disordered" evidence="1">
    <location>
        <begin position="1408"/>
        <end position="1817"/>
    </location>
</feature>
<proteinExistence type="predicted"/>
<feature type="compositionally biased region" description="Polar residues" evidence="1">
    <location>
        <begin position="1830"/>
        <end position="1844"/>
    </location>
</feature>
<feature type="compositionally biased region" description="Polar residues" evidence="1">
    <location>
        <begin position="1331"/>
        <end position="1368"/>
    </location>
</feature>
<sequence length="2133" mass="226821">MIRCLSKIFYEPFSCTIDSKTNVPNSFTHNIVAGMGDGKFCGILDPSAAHPGDSKKRRSFLPAPKKSPTSSLPPQQHFPAGATASASYTVLQRAFSKLPGTHSSSSSISPSSSLSSISLPSSSVSSTSLPGSAAAGERHGRQRIQQLPTYQDESRCGVGLRVGARVKIGGIKPGILRYLGTTHLAPGIFCGIELLEADGNHDGEVNGHRYFYCPPNCGIFAPKEKVCIDTSVSSRLSSESDGNLYSSNESLTERTYKAFRSFEEGELEAVDCSVLSPESPHGEPGKRKRNEAETPPDWGSRSTDSIDSQDSSYFQGRPKSHLPRSGKGSNIPSPQGHSLKSPGSGGSSFGYHKPREDTNPLHQQGKTVFDLKGRDYQYSERGRVASRAHEIGKERLVCGEDAEDEDENEGSKYFTRSKALRHAGQYQSRSNNKQYLNFAFDPSESQPQRTSDWASSTDKSSHHNRRSYSHHQADPKSSQKREPKLDSTFEVIRSPLPSSHPANSTFEITSPSIASVRDGRDSVPLTSTPEPGHGAPRFEGGPVVPFDQQRAGPSSSFSGSETDTDDTGRRLSVTYSLSDSQVQASKTLLHEDDGHGASLGGQHVKVPPGEDTTSSGSYIGSEQQSAYQKGGYTSSGPSRCGGDGNSRGLLPSQSHAPSSSRKSASCIVSSQGDEHSHDVIGALSYTVCAGQKDSVQTTVEVGSADSVDVTTGNIITVTEQENVHKTDAEKEIKTPVIQGESGARNNSHISPQLTNSENNVVVAAAASLSYTVGRSHSPSLSGRKVSSAGSSHEENGESSSSSGPPSSGGGDHRQDHLDDSSTGVSPEVSQALEWDYGQEFVDGKIPPPLSRHHLNRHARNHSCDAATIMTTSSSTGTSESLSDALLRDVSSEPSSDTEMTPASSCSLADDSDQFEPPENDFENIDSLEDLDFPMLGKISAIPSTSASTAGVSTSFATAVEMTAPPATVMTDSGISERDESEMFKSTTSATSTSTLCGGGAGDNSFSDDCSRDDDHSSSSVLAGNPAVSSSTTPSTSSATSRGVGSDSSQETLCVPDTPGSVEDKEFLSEDGEGDMDHARLKPLPSVKGDAEHNRTRGDSCGEDVDITSGSPVSVVSLEDVSLVQDRTVVCDPPGKDPSRASTTNILPSAVLSTSDKVADTGIAQVTPRRESANVHGGEQLSDIQDPAGLLSNRRERPVSLISTTSADTGYAPDTDSEIGTLTFNSPNTDWLDRCGVAHPTTFAPPEELGFDGETARVQDPEKFYQRTSTPLANITQARASHPRDPNTSNAEDVNDVISTTEEDDRIEADQVYGRPAANGGGARGQNSRQGPLSSGSNSAPRSTTSTGDAAPTVSSGTPSIDAPSSCQASDEEEEDEEEEENLDDLVPCQDIEFSFKVNAPIDFVAGNSAAFSDEDDEGDGGKDAVKRNPKRKAMTITKKRSENVSHKMPNTSKVTSRLADYIKTPPVPARPREERENQSNRVTRNNAKNKEGNSPKKRLSAADIGNRSQQGNGTPDSRRGSSVDRGGLGDGDTSGGKEGDNAKRSQITPQPPKPIIKRAPPKSKWGDIMSQIESSKGSTKPKPKSEIKSSLAAYLNTPPPTLADKGNQQEGDEPSTHSSTSTSNQTPPRKKFESRIKPLPPPPPKIDLSKVKSKLGVPTAASATKAQPKREQQVNNSNSSNRRSISREGSPANAARKGASPGKRMSEPHILQGKQQKQLLSAANTRTNSLADSSIVSSARSSITDLSNAADHLDADGAPSKRGSAGTSRKLSTNSVKSEVSEKPLTSREATKNNHSRSNRRTIEIKSNAPPNTPLSFPARSIEIHLSNGSATLTGSSSRKSTPSPVIVKPVKPRSGTNSAASKTNTTKPAWSAASAATNGRKTDVSATADKARNSASICKDSYVVSFGVFESPRLISRRRPAQALSAKSLHAFTKPFGIIIDLECADWTGTITLETRDWSVRVALSFILHVSLPWSTLFPLLPNLPDAKTDFWNVPHMHRVLFELRRFSLNPQASARQGRCMLDMDICSVRVVDDDKVLNKVQLPISGAHEVRPGGQSCLSPQVCCIDSSIGLEQHDTGDNVESSCPSHKAGRSELLLYPRIPGLGAAGLSRLKSPVSRPRARTGLALRPSLP</sequence>
<dbReference type="Pfam" id="PF01302">
    <property type="entry name" value="CAP_GLY"/>
    <property type="match status" value="1"/>
</dbReference>
<dbReference type="Proteomes" id="UP001283361">
    <property type="component" value="Unassembled WGS sequence"/>
</dbReference>
<feature type="region of interest" description="Disordered" evidence="1">
    <location>
        <begin position="46"/>
        <end position="78"/>
    </location>
</feature>
<evidence type="ECO:0000256" key="1">
    <source>
        <dbReference type="SAM" id="MobiDB-lite"/>
    </source>
</evidence>
<feature type="region of interest" description="Disordered" evidence="1">
    <location>
        <begin position="271"/>
        <end position="670"/>
    </location>
</feature>
<feature type="compositionally biased region" description="Polar residues" evidence="1">
    <location>
        <begin position="327"/>
        <end position="338"/>
    </location>
</feature>
<feature type="compositionally biased region" description="Polar residues" evidence="1">
    <location>
        <begin position="300"/>
        <end position="314"/>
    </location>
</feature>
<feature type="compositionally biased region" description="Polar residues" evidence="1">
    <location>
        <begin position="1506"/>
        <end position="1515"/>
    </location>
</feature>
<feature type="compositionally biased region" description="Basic and acidic residues" evidence="1">
    <location>
        <begin position="1779"/>
        <end position="1792"/>
    </location>
</feature>
<feature type="compositionally biased region" description="Polar residues" evidence="1">
    <location>
        <begin position="1855"/>
        <end position="1880"/>
    </location>
</feature>
<keyword evidence="4" id="KW-1185">Reference proteome</keyword>
<feature type="region of interest" description="Disordered" evidence="1">
    <location>
        <begin position="1263"/>
        <end position="1387"/>
    </location>
</feature>
<dbReference type="InterPro" id="IPR036859">
    <property type="entry name" value="CAP-Gly_dom_sf"/>
</dbReference>
<feature type="domain" description="CAP-Gly" evidence="2">
    <location>
        <begin position="180"/>
        <end position="222"/>
    </location>
</feature>
<feature type="compositionally biased region" description="Low complexity" evidence="1">
    <location>
        <begin position="651"/>
        <end position="665"/>
    </location>
</feature>
<feature type="compositionally biased region" description="Polar residues" evidence="1">
    <location>
        <begin position="496"/>
        <end position="513"/>
    </location>
</feature>
<feature type="compositionally biased region" description="Low complexity" evidence="1">
    <location>
        <begin position="985"/>
        <end position="994"/>
    </location>
</feature>
<feature type="compositionally biased region" description="Polar residues" evidence="1">
    <location>
        <begin position="743"/>
        <end position="754"/>
    </location>
</feature>
<comment type="caution">
    <text evidence="3">The sequence shown here is derived from an EMBL/GenBank/DDBJ whole genome shotgun (WGS) entry which is preliminary data.</text>
</comment>
<dbReference type="PANTHER" id="PTHR18916">
    <property type="entry name" value="DYNACTIN 1-RELATED MICROTUBULE-BINDING"/>
    <property type="match status" value="1"/>
</dbReference>
<feature type="region of interest" description="Disordered" evidence="1">
    <location>
        <begin position="967"/>
        <end position="1108"/>
    </location>
</feature>
<accession>A0AAE1A1I4</accession>
<evidence type="ECO:0000313" key="3">
    <source>
        <dbReference type="EMBL" id="KAK3778781.1"/>
    </source>
</evidence>
<feature type="compositionally biased region" description="Polar residues" evidence="1">
    <location>
        <begin position="1285"/>
        <end position="1299"/>
    </location>
</feature>
<feature type="compositionally biased region" description="Polar residues" evidence="1">
    <location>
        <begin position="891"/>
        <end position="906"/>
    </location>
</feature>
<dbReference type="InterPro" id="IPR000938">
    <property type="entry name" value="CAP-Gly_domain"/>
</dbReference>
<feature type="region of interest" description="Disordered" evidence="1">
    <location>
        <begin position="772"/>
        <end position="826"/>
    </location>
</feature>
<dbReference type="EMBL" id="JAWDGP010002895">
    <property type="protein sequence ID" value="KAK3778781.1"/>
    <property type="molecule type" value="Genomic_DNA"/>
</dbReference>
<feature type="compositionally biased region" description="Polar residues" evidence="1">
    <location>
        <begin position="611"/>
        <end position="637"/>
    </location>
</feature>
<name>A0AAE1A1I4_9GAST</name>
<feature type="compositionally biased region" description="Polar residues" evidence="1">
    <location>
        <begin position="551"/>
        <end position="561"/>
    </location>
</feature>
<feature type="compositionally biased region" description="Basic and acidic residues" evidence="1">
    <location>
        <begin position="471"/>
        <end position="487"/>
    </location>
</feature>
<feature type="compositionally biased region" description="Low complexity" evidence="1">
    <location>
        <begin position="1028"/>
        <end position="1040"/>
    </location>
</feature>